<dbReference type="EMBL" id="SPHZ02000007">
    <property type="protein sequence ID" value="KAF0905131.1"/>
    <property type="molecule type" value="Genomic_DNA"/>
</dbReference>
<accession>A0A6G1CYD9</accession>
<evidence type="ECO:0000313" key="1">
    <source>
        <dbReference type="EMBL" id="KAF0905131.1"/>
    </source>
</evidence>
<name>A0A6G1CYD9_9ORYZ</name>
<keyword evidence="2" id="KW-1185">Reference proteome</keyword>
<dbReference type="AlphaFoldDB" id="A0A6G1CYD9"/>
<dbReference type="Proteomes" id="UP000479710">
    <property type="component" value="Unassembled WGS sequence"/>
</dbReference>
<sequence>MLEDSGWFEPLLGHCRAGPGCQPGTGTHAGVFQQEWAGPREAAQLAGGTWGLSWPWPCGLEARPEEIAGGA</sequence>
<organism evidence="1 2">
    <name type="scientific">Oryza meyeriana var. granulata</name>
    <dbReference type="NCBI Taxonomy" id="110450"/>
    <lineage>
        <taxon>Eukaryota</taxon>
        <taxon>Viridiplantae</taxon>
        <taxon>Streptophyta</taxon>
        <taxon>Embryophyta</taxon>
        <taxon>Tracheophyta</taxon>
        <taxon>Spermatophyta</taxon>
        <taxon>Magnoliopsida</taxon>
        <taxon>Liliopsida</taxon>
        <taxon>Poales</taxon>
        <taxon>Poaceae</taxon>
        <taxon>BOP clade</taxon>
        <taxon>Oryzoideae</taxon>
        <taxon>Oryzeae</taxon>
        <taxon>Oryzinae</taxon>
        <taxon>Oryza</taxon>
        <taxon>Oryza meyeriana</taxon>
    </lineage>
</organism>
<proteinExistence type="predicted"/>
<protein>
    <submittedName>
        <fullName evidence="1">Uncharacterized protein</fullName>
    </submittedName>
</protein>
<reference evidence="1 2" key="1">
    <citation type="submission" date="2019-11" db="EMBL/GenBank/DDBJ databases">
        <title>Whole genome sequence of Oryza granulata.</title>
        <authorList>
            <person name="Li W."/>
        </authorList>
    </citation>
    <scope>NUCLEOTIDE SEQUENCE [LARGE SCALE GENOMIC DNA]</scope>
    <source>
        <strain evidence="2">cv. Menghai</strain>
        <tissue evidence="1">Leaf</tissue>
    </source>
</reference>
<gene>
    <name evidence="1" type="ORF">E2562_000928</name>
</gene>
<comment type="caution">
    <text evidence="1">The sequence shown here is derived from an EMBL/GenBank/DDBJ whole genome shotgun (WGS) entry which is preliminary data.</text>
</comment>
<evidence type="ECO:0000313" key="2">
    <source>
        <dbReference type="Proteomes" id="UP000479710"/>
    </source>
</evidence>